<gene>
    <name evidence="2" type="ordered locus">MXAN_0649</name>
</gene>
<feature type="compositionally biased region" description="Polar residues" evidence="1">
    <location>
        <begin position="156"/>
        <end position="167"/>
    </location>
</feature>
<protein>
    <submittedName>
        <fullName evidence="2">Uncharacterized protein</fullName>
    </submittedName>
</protein>
<dbReference type="Proteomes" id="UP000002402">
    <property type="component" value="Chromosome"/>
</dbReference>
<sequence length="230" mass="24905">MLVADPDSALDGVIQVLVVDGDAEGVLVAQGGQLVLLIQARLDVDELVAAVRAHRAHEHVRLAVAVDDVGVVRRLEVDVGDLEEHRVHLPAANRPALLRVQADRGALGRFDQLAALRRHLGKRLRVQRHVVGVRVVLAASRERHHHGGHGAPLVSTHRSPLLPSQGSRPRGASGGAYSFTRLPVKGMVTTHSASSQSATGGATRCSLRNHRWPWMVSSRCLFVMTMLNAW</sequence>
<dbReference type="KEGG" id="mxa:MXAN_0649"/>
<reference evidence="2 3" key="1">
    <citation type="journal article" date="2006" name="Proc. Natl. Acad. Sci. U.S.A.">
        <title>Evolution of sensory complexity recorded in a myxobacterial genome.</title>
        <authorList>
            <person name="Goldman B.S."/>
            <person name="Nierman W.C."/>
            <person name="Kaiser D."/>
            <person name="Slater S.C."/>
            <person name="Durkin A.S."/>
            <person name="Eisen J.A."/>
            <person name="Ronning C.M."/>
            <person name="Barbazuk W.B."/>
            <person name="Blanchard M."/>
            <person name="Field C."/>
            <person name="Halling C."/>
            <person name="Hinkle G."/>
            <person name="Iartchuk O."/>
            <person name="Kim H.S."/>
            <person name="Mackenzie C."/>
            <person name="Madupu R."/>
            <person name="Miller N."/>
            <person name="Shvartsbeyn A."/>
            <person name="Sullivan S.A."/>
            <person name="Vaudin M."/>
            <person name="Wiegand R."/>
            <person name="Kaplan H.B."/>
        </authorList>
    </citation>
    <scope>NUCLEOTIDE SEQUENCE [LARGE SCALE GENOMIC DNA]</scope>
    <source>
        <strain evidence="3">DK1622</strain>
    </source>
</reference>
<dbReference type="EMBL" id="CP000113">
    <property type="protein sequence ID" value="ABF91044.1"/>
    <property type="molecule type" value="Genomic_DNA"/>
</dbReference>
<accession>Q1DEK7</accession>
<feature type="region of interest" description="Disordered" evidence="1">
    <location>
        <begin position="141"/>
        <end position="176"/>
    </location>
</feature>
<name>Q1DEK7_MYXXD</name>
<evidence type="ECO:0000313" key="3">
    <source>
        <dbReference type="Proteomes" id="UP000002402"/>
    </source>
</evidence>
<dbReference type="EnsemblBacteria" id="ABF91044">
    <property type="protein sequence ID" value="ABF91044"/>
    <property type="gene ID" value="MXAN_0649"/>
</dbReference>
<keyword evidence="3" id="KW-1185">Reference proteome</keyword>
<evidence type="ECO:0000256" key="1">
    <source>
        <dbReference type="SAM" id="MobiDB-lite"/>
    </source>
</evidence>
<organism evidence="2 3">
    <name type="scientific">Myxococcus xanthus (strain DK1622)</name>
    <dbReference type="NCBI Taxonomy" id="246197"/>
    <lineage>
        <taxon>Bacteria</taxon>
        <taxon>Pseudomonadati</taxon>
        <taxon>Myxococcota</taxon>
        <taxon>Myxococcia</taxon>
        <taxon>Myxococcales</taxon>
        <taxon>Cystobacterineae</taxon>
        <taxon>Myxococcaceae</taxon>
        <taxon>Myxococcus</taxon>
    </lineage>
</organism>
<evidence type="ECO:0000313" key="2">
    <source>
        <dbReference type="EMBL" id="ABF91044.1"/>
    </source>
</evidence>
<proteinExistence type="predicted"/>
<dbReference type="AlphaFoldDB" id="Q1DEK7"/>
<dbReference type="HOGENOM" id="CLU_1203788_0_0_7"/>